<protein>
    <submittedName>
        <fullName evidence="1">Uncharacterized protein</fullName>
    </submittedName>
</protein>
<accession>A0A9P8QA74</accession>
<reference evidence="1" key="1">
    <citation type="journal article" date="2021" name="Open Biol.">
        <title>Shared evolutionary footprints suggest mitochondrial oxidative damage underlies multiple complex I losses in fungi.</title>
        <authorList>
            <person name="Schikora-Tamarit M.A."/>
            <person name="Marcet-Houben M."/>
            <person name="Nosek J."/>
            <person name="Gabaldon T."/>
        </authorList>
    </citation>
    <scope>NUCLEOTIDE SEQUENCE</scope>
    <source>
        <strain evidence="1">CBS2887</strain>
    </source>
</reference>
<evidence type="ECO:0000313" key="2">
    <source>
        <dbReference type="Proteomes" id="UP000774326"/>
    </source>
</evidence>
<keyword evidence="2" id="KW-1185">Reference proteome</keyword>
<reference evidence="1" key="2">
    <citation type="submission" date="2021-01" db="EMBL/GenBank/DDBJ databases">
        <authorList>
            <person name="Schikora-Tamarit M.A."/>
        </authorList>
    </citation>
    <scope>NUCLEOTIDE SEQUENCE</scope>
    <source>
        <strain evidence="1">CBS2887</strain>
    </source>
</reference>
<dbReference type="AlphaFoldDB" id="A0A9P8QA74"/>
<dbReference type="EMBL" id="JAEUBG010001205">
    <property type="protein sequence ID" value="KAH3686786.1"/>
    <property type="molecule type" value="Genomic_DNA"/>
</dbReference>
<gene>
    <name evidence="1" type="ORF">WICPIJ_002265</name>
</gene>
<sequence>MEAGTAVDGNPQVMNCRRAIWAEASCIATRSGDSFKYSKPLIWDKLPCFRDSAGFNKCEYNIFSAKVNGWLLRISLTWESLETSLAYGGVRACN</sequence>
<organism evidence="1 2">
    <name type="scientific">Wickerhamomyces pijperi</name>
    <name type="common">Yeast</name>
    <name type="synonym">Pichia pijperi</name>
    <dbReference type="NCBI Taxonomy" id="599730"/>
    <lineage>
        <taxon>Eukaryota</taxon>
        <taxon>Fungi</taxon>
        <taxon>Dikarya</taxon>
        <taxon>Ascomycota</taxon>
        <taxon>Saccharomycotina</taxon>
        <taxon>Saccharomycetes</taxon>
        <taxon>Phaffomycetales</taxon>
        <taxon>Wickerhamomycetaceae</taxon>
        <taxon>Wickerhamomyces</taxon>
    </lineage>
</organism>
<dbReference type="Proteomes" id="UP000774326">
    <property type="component" value="Unassembled WGS sequence"/>
</dbReference>
<comment type="caution">
    <text evidence="1">The sequence shown here is derived from an EMBL/GenBank/DDBJ whole genome shotgun (WGS) entry which is preliminary data.</text>
</comment>
<evidence type="ECO:0000313" key="1">
    <source>
        <dbReference type="EMBL" id="KAH3686786.1"/>
    </source>
</evidence>
<name>A0A9P8QA74_WICPI</name>
<proteinExistence type="predicted"/>